<protein>
    <submittedName>
        <fullName evidence="1">Uncharacterized protein</fullName>
    </submittedName>
</protein>
<geneLocation type="mitochondrion" evidence="1"/>
<dbReference type="AlphaFoldDB" id="A0A1Y0AZC5"/>
<reference evidence="1" key="1">
    <citation type="submission" date="2017-03" db="EMBL/GenBank/DDBJ databases">
        <title>The mitochondrial genome of the carnivorous plant Utricularia reniformis (Lentibulariaceae): structure, comparative analysis and evolutionary landmarks.</title>
        <authorList>
            <person name="Silva S.R."/>
            <person name="Alvarenga D.O."/>
            <person name="Michael T.P."/>
            <person name="Miranda V.F.O."/>
            <person name="Varani A.M."/>
        </authorList>
    </citation>
    <scope>NUCLEOTIDE SEQUENCE</scope>
</reference>
<dbReference type="EMBL" id="KY774314">
    <property type="protein sequence ID" value="ART30494.1"/>
    <property type="molecule type" value="Genomic_DNA"/>
</dbReference>
<name>A0A1Y0AZC5_9LAMI</name>
<gene>
    <name evidence="1" type="ORF">AEK19_MT0216</name>
</gene>
<evidence type="ECO:0000313" key="1">
    <source>
        <dbReference type="EMBL" id="ART30494.1"/>
    </source>
</evidence>
<accession>A0A1Y0AZC5</accession>
<organism evidence="1">
    <name type="scientific">Utricularia reniformis</name>
    <dbReference type="NCBI Taxonomy" id="192314"/>
    <lineage>
        <taxon>Eukaryota</taxon>
        <taxon>Viridiplantae</taxon>
        <taxon>Streptophyta</taxon>
        <taxon>Embryophyta</taxon>
        <taxon>Tracheophyta</taxon>
        <taxon>Spermatophyta</taxon>
        <taxon>Magnoliopsida</taxon>
        <taxon>eudicotyledons</taxon>
        <taxon>Gunneridae</taxon>
        <taxon>Pentapetalae</taxon>
        <taxon>asterids</taxon>
        <taxon>lamiids</taxon>
        <taxon>Lamiales</taxon>
        <taxon>Lentibulariaceae</taxon>
        <taxon>Utricularia</taxon>
    </lineage>
</organism>
<keyword evidence="1" id="KW-0496">Mitochondrion</keyword>
<sequence length="42" mass="4741">MPKRENIIELGQIHASDAFGYFNSFGKGVSRQDKPLTPQILH</sequence>
<proteinExistence type="predicted"/>